<dbReference type="EMBL" id="RCHU01000312">
    <property type="protein sequence ID" value="TKS07789.1"/>
    <property type="molecule type" value="Genomic_DNA"/>
</dbReference>
<comment type="caution">
    <text evidence="1">The sequence shown here is derived from an EMBL/GenBank/DDBJ whole genome shotgun (WGS) entry which is preliminary data.</text>
</comment>
<name>A0A4U5QCV3_POPAL</name>
<reference evidence="1" key="1">
    <citation type="submission" date="2018-10" db="EMBL/GenBank/DDBJ databases">
        <title>Population genomic analysis revealed the cold adaptation of white poplar.</title>
        <authorList>
            <person name="Liu Y.-J."/>
        </authorList>
    </citation>
    <scope>NUCLEOTIDE SEQUENCE [LARGE SCALE GENOMIC DNA]</scope>
    <source>
        <strain evidence="1">PAL-ZL1</strain>
    </source>
</reference>
<sequence>MRLGSLLVFSPSSSSSILQGNSLPKMPMSNSNAQAQLQGIIGESKSNTTVGDSTLLQVAVKLTNCQKWRTDLRSRRLCEWLEEGEQRLVSMGVAVWGLSLEGRSVVVVGGRRRISPSLWAMLLLTAKTRKKTAGAAAVFCLRKRACPWVRGE</sequence>
<gene>
    <name evidence="1" type="ORF">D5086_0000109640</name>
</gene>
<accession>A0A4U5QCV3</accession>
<evidence type="ECO:0000313" key="1">
    <source>
        <dbReference type="EMBL" id="TKS07789.1"/>
    </source>
</evidence>
<dbReference type="AlphaFoldDB" id="A0A4U5QCV3"/>
<organism evidence="1">
    <name type="scientific">Populus alba</name>
    <name type="common">White poplar</name>
    <dbReference type="NCBI Taxonomy" id="43335"/>
    <lineage>
        <taxon>Eukaryota</taxon>
        <taxon>Viridiplantae</taxon>
        <taxon>Streptophyta</taxon>
        <taxon>Embryophyta</taxon>
        <taxon>Tracheophyta</taxon>
        <taxon>Spermatophyta</taxon>
        <taxon>Magnoliopsida</taxon>
        <taxon>eudicotyledons</taxon>
        <taxon>Gunneridae</taxon>
        <taxon>Pentapetalae</taxon>
        <taxon>rosids</taxon>
        <taxon>fabids</taxon>
        <taxon>Malpighiales</taxon>
        <taxon>Salicaceae</taxon>
        <taxon>Saliceae</taxon>
        <taxon>Populus</taxon>
    </lineage>
</organism>
<protein>
    <submittedName>
        <fullName evidence="1">Uncharacterized protein</fullName>
    </submittedName>
</protein>
<proteinExistence type="predicted"/>